<evidence type="ECO:0000313" key="4">
    <source>
        <dbReference type="Proteomes" id="UP000574369"/>
    </source>
</evidence>
<feature type="domain" description="Beta-ketoacyl synthase-like N-terminal" evidence="2">
    <location>
        <begin position="22"/>
        <end position="222"/>
    </location>
</feature>
<dbReference type="InterPro" id="IPR016039">
    <property type="entry name" value="Thiolase-like"/>
</dbReference>
<dbReference type="Pfam" id="PF13723">
    <property type="entry name" value="Ketoacyl-synt_2"/>
    <property type="match status" value="1"/>
</dbReference>
<dbReference type="InterPro" id="IPR014030">
    <property type="entry name" value="Ketoacyl_synth_N"/>
</dbReference>
<dbReference type="EMBL" id="JACHXO010000002">
    <property type="protein sequence ID" value="MBB3194231.1"/>
    <property type="molecule type" value="Genomic_DNA"/>
</dbReference>
<accession>A0ABR6GQ54</accession>
<dbReference type="SUPFAM" id="SSF53901">
    <property type="entry name" value="Thiolase-like"/>
    <property type="match status" value="1"/>
</dbReference>
<protein>
    <recommendedName>
        <fullName evidence="2">Beta-ketoacyl synthase-like N-terminal domain-containing protein</fullName>
    </recommendedName>
</protein>
<proteinExistence type="predicted"/>
<sequence length="263" mass="28305">MPHFRVSRWAAWSPGLPTQEQWQAWCERPDLAALCGDAQPPLQELPPMTRRRIDPVGRAALQAAFQAQGPHSTGPVVFTSRWGEIARSVSLLRELTQGQPLSPTAFSLSVHNAQGAVYSIARGDTENYTALSAGPCSAAAGVCEALGLLAEGAQQVLVVSVEAPLPDPYQAFEAAPLPLRAWAALIEAGGPLRLEATSLHENGHDHNHDQDQDQTQLPAQLQPPEPPLARPDAALPPDLAALRMLTGALPSLRQAGWHWTRHD</sequence>
<organism evidence="3 4">
    <name type="scientific">Roseateles terrae</name>
    <dbReference type="NCBI Taxonomy" id="431060"/>
    <lineage>
        <taxon>Bacteria</taxon>
        <taxon>Pseudomonadati</taxon>
        <taxon>Pseudomonadota</taxon>
        <taxon>Betaproteobacteria</taxon>
        <taxon>Burkholderiales</taxon>
        <taxon>Sphaerotilaceae</taxon>
        <taxon>Roseateles</taxon>
    </lineage>
</organism>
<evidence type="ECO:0000256" key="1">
    <source>
        <dbReference type="SAM" id="MobiDB-lite"/>
    </source>
</evidence>
<evidence type="ECO:0000313" key="3">
    <source>
        <dbReference type="EMBL" id="MBB3194231.1"/>
    </source>
</evidence>
<dbReference type="RefSeq" id="WP_184294383.1">
    <property type="nucleotide sequence ID" value="NZ_JACHXO010000002.1"/>
</dbReference>
<reference evidence="3 4" key="1">
    <citation type="submission" date="2020-08" db="EMBL/GenBank/DDBJ databases">
        <title>Genomic Encyclopedia of Type Strains, Phase III (KMG-III): the genomes of soil and plant-associated and newly described type strains.</title>
        <authorList>
            <person name="Whitman W."/>
        </authorList>
    </citation>
    <scope>NUCLEOTIDE SEQUENCE [LARGE SCALE GENOMIC DNA]</scope>
    <source>
        <strain evidence="3 4">CECT 7247</strain>
    </source>
</reference>
<gene>
    <name evidence="3" type="ORF">FHS28_001616</name>
</gene>
<evidence type="ECO:0000259" key="2">
    <source>
        <dbReference type="Pfam" id="PF13723"/>
    </source>
</evidence>
<name>A0ABR6GQ54_9BURK</name>
<dbReference type="Proteomes" id="UP000574369">
    <property type="component" value="Unassembled WGS sequence"/>
</dbReference>
<comment type="caution">
    <text evidence="3">The sequence shown here is derived from an EMBL/GenBank/DDBJ whole genome shotgun (WGS) entry which is preliminary data.</text>
</comment>
<feature type="compositionally biased region" description="Basic and acidic residues" evidence="1">
    <location>
        <begin position="201"/>
        <end position="211"/>
    </location>
</feature>
<keyword evidence="4" id="KW-1185">Reference proteome</keyword>
<feature type="region of interest" description="Disordered" evidence="1">
    <location>
        <begin position="201"/>
        <end position="234"/>
    </location>
</feature>